<proteinExistence type="predicted"/>
<keyword evidence="2 4" id="KW-0175">Coiled coil</keyword>
<organism evidence="7 8">
    <name type="scientific">Solea senegalensis</name>
    <name type="common">Senegalese sole</name>
    <dbReference type="NCBI Taxonomy" id="28829"/>
    <lineage>
        <taxon>Eukaryota</taxon>
        <taxon>Metazoa</taxon>
        <taxon>Chordata</taxon>
        <taxon>Craniata</taxon>
        <taxon>Vertebrata</taxon>
        <taxon>Euteleostomi</taxon>
        <taxon>Actinopterygii</taxon>
        <taxon>Neopterygii</taxon>
        <taxon>Teleostei</taxon>
        <taxon>Neoteleostei</taxon>
        <taxon>Acanthomorphata</taxon>
        <taxon>Carangaria</taxon>
        <taxon>Pleuronectiformes</taxon>
        <taxon>Pleuronectoidei</taxon>
        <taxon>Soleidae</taxon>
        <taxon>Solea</taxon>
    </lineage>
</organism>
<feature type="coiled-coil region" evidence="4">
    <location>
        <begin position="367"/>
        <end position="428"/>
    </location>
</feature>
<feature type="compositionally biased region" description="Basic and acidic residues" evidence="5">
    <location>
        <begin position="91"/>
        <end position="116"/>
    </location>
</feature>
<feature type="region of interest" description="Disordered" evidence="5">
    <location>
        <begin position="1"/>
        <end position="251"/>
    </location>
</feature>
<name>A0AAV6PFC2_SOLSE</name>
<keyword evidence="3" id="KW-0966">Cell projection</keyword>
<dbReference type="AlphaFoldDB" id="A0AAV6PFC2"/>
<reference evidence="7 8" key="1">
    <citation type="journal article" date="2021" name="Sci. Rep.">
        <title>Chromosome anchoring in Senegalese sole (Solea senegalensis) reveals sex-associated markers and genome rearrangements in flatfish.</title>
        <authorList>
            <person name="Guerrero-Cozar I."/>
            <person name="Gomez-Garrido J."/>
            <person name="Berbel C."/>
            <person name="Martinez-Blanch J.F."/>
            <person name="Alioto T."/>
            <person name="Claros M.G."/>
            <person name="Gagnaire P.A."/>
            <person name="Manchado M."/>
        </authorList>
    </citation>
    <scope>NUCLEOTIDE SEQUENCE [LARGE SCALE GENOMIC DNA]</scope>
    <source>
        <strain evidence="7">Sse05_10M</strain>
    </source>
</reference>
<evidence type="ECO:0000259" key="6">
    <source>
        <dbReference type="Pfam" id="PF13870"/>
    </source>
</evidence>
<dbReference type="InterPro" id="IPR051885">
    <property type="entry name" value="CC_CF"/>
</dbReference>
<evidence type="ECO:0000313" key="8">
    <source>
        <dbReference type="Proteomes" id="UP000693946"/>
    </source>
</evidence>
<evidence type="ECO:0000256" key="1">
    <source>
        <dbReference type="ARBA" id="ARBA00004138"/>
    </source>
</evidence>
<gene>
    <name evidence="7" type="ORF">JOB18_012054</name>
</gene>
<dbReference type="PANTHER" id="PTHR15654">
    <property type="entry name" value="COILED-COIL DOMAIN-CONTAINING PROTEIN 113-RELATED"/>
    <property type="match status" value="1"/>
</dbReference>
<dbReference type="EMBL" id="JAGKHQ010001105">
    <property type="protein sequence ID" value="KAG7461349.1"/>
    <property type="molecule type" value="Genomic_DNA"/>
</dbReference>
<dbReference type="Proteomes" id="UP000693946">
    <property type="component" value="Unassembled WGS sequence"/>
</dbReference>
<evidence type="ECO:0000256" key="4">
    <source>
        <dbReference type="SAM" id="Coils"/>
    </source>
</evidence>
<feature type="compositionally biased region" description="Basic and acidic residues" evidence="5">
    <location>
        <begin position="38"/>
        <end position="54"/>
    </location>
</feature>
<comment type="subcellular location">
    <subcellularLocation>
        <location evidence="1">Cell projection</location>
        <location evidence="1">Cilium</location>
    </subcellularLocation>
</comment>
<feature type="compositionally biased region" description="Basic and acidic residues" evidence="5">
    <location>
        <begin position="1"/>
        <end position="23"/>
    </location>
</feature>
<dbReference type="PANTHER" id="PTHR15654:SF1">
    <property type="entry name" value="COILED-COIL DOMAIN-CONTAINING PROTEIN 96"/>
    <property type="match status" value="1"/>
</dbReference>
<evidence type="ECO:0000256" key="3">
    <source>
        <dbReference type="ARBA" id="ARBA00023273"/>
    </source>
</evidence>
<dbReference type="GO" id="GO:0036064">
    <property type="term" value="C:ciliary basal body"/>
    <property type="evidence" value="ECO:0007669"/>
    <property type="project" value="TreeGrafter"/>
</dbReference>
<protein>
    <submittedName>
        <fullName evidence="7">Coiled-coil domain-containing protein 96</fullName>
    </submittedName>
</protein>
<feature type="domain" description="CCDC113/CCDC96 coiled-coil" evidence="6">
    <location>
        <begin position="363"/>
        <end position="529"/>
    </location>
</feature>
<evidence type="ECO:0000313" key="7">
    <source>
        <dbReference type="EMBL" id="KAG7461349.1"/>
    </source>
</evidence>
<dbReference type="Pfam" id="PF13870">
    <property type="entry name" value="CCDC113_CCDC96_CC"/>
    <property type="match status" value="1"/>
</dbReference>
<feature type="compositionally biased region" description="Basic and acidic residues" evidence="5">
    <location>
        <begin position="186"/>
        <end position="205"/>
    </location>
</feature>
<comment type="caution">
    <text evidence="7">The sequence shown here is derived from an EMBL/GenBank/DDBJ whole genome shotgun (WGS) entry which is preliminary data.</text>
</comment>
<dbReference type="GO" id="GO:0060271">
    <property type="term" value="P:cilium assembly"/>
    <property type="evidence" value="ECO:0007669"/>
    <property type="project" value="TreeGrafter"/>
</dbReference>
<dbReference type="GO" id="GO:0005930">
    <property type="term" value="C:axoneme"/>
    <property type="evidence" value="ECO:0007669"/>
    <property type="project" value="TreeGrafter"/>
</dbReference>
<feature type="compositionally biased region" description="Basic and acidic residues" evidence="5">
    <location>
        <begin position="228"/>
        <end position="244"/>
    </location>
</feature>
<evidence type="ECO:0000256" key="5">
    <source>
        <dbReference type="SAM" id="MobiDB-lite"/>
    </source>
</evidence>
<dbReference type="InterPro" id="IPR025254">
    <property type="entry name" value="CCDC113/CCDC96_CC"/>
</dbReference>
<keyword evidence="8" id="KW-1185">Reference proteome</keyword>
<evidence type="ECO:0000256" key="2">
    <source>
        <dbReference type="ARBA" id="ARBA00023054"/>
    </source>
</evidence>
<accession>A0AAV6PFC2</accession>
<feature type="compositionally biased region" description="Basic and acidic residues" evidence="5">
    <location>
        <begin position="159"/>
        <end position="168"/>
    </location>
</feature>
<sequence length="544" mass="62499">MEGEKKDTERETISEDASNRKDTSLIPDIGNEKDEENEVKNDTEKKETSEDSSMKDTSLIPDIGNEKDEENEVKKETSEAPSMKDTSLILDKGRAKDEENEVKIDTQRETKEESSNMKDSSLNPEEEEEEITAEVGASHHEVSENSESVNVPGVAPTSERAESSRDDVPSVDDITTGQELDEEDREQPVSHEEGSDRDGPARLHPESPAQVEAEEDKSSATAEDVTYEETRQLHQELCKEREKSSQLNSQLQVKLADYLHRKARDDPPPERETPVSEQLQEYERHVNVLGEVKQQLAADAETIRQKTEELRLLSQENLDKAESEWQAFMTLKQQVTVATLSRRLGKQEAQTKVESTLAAERLRQDELVKLRLRHIKLKAKIHRLEAELRDVEEHGRDPLQLQYEQLQAARLEQKKQAEKQSEESMKLQAKISSGLEVLTNVKEKLFWTQRDVQAKREQLAEVEAMVARKRDVLTRMKQARNRLQRDNQRLKERRGLLGNKVLLRDFEDTVDASDVLRERLEMLKCRQTEIVLGCARWKKLETNP</sequence>
<feature type="coiled-coil region" evidence="4">
    <location>
        <begin position="466"/>
        <end position="500"/>
    </location>
</feature>